<feature type="active site" evidence="4">
    <location>
        <position position="292"/>
    </location>
</feature>
<feature type="domain" description="AB hydrolase-1" evidence="6">
    <location>
        <begin position="71"/>
        <end position="325"/>
    </location>
</feature>
<dbReference type="SUPFAM" id="SSF53474">
    <property type="entry name" value="alpha/beta-Hydrolases"/>
    <property type="match status" value="1"/>
</dbReference>
<dbReference type="PANTHER" id="PTHR43798">
    <property type="entry name" value="MONOACYLGLYCEROL LIPASE"/>
    <property type="match status" value="1"/>
</dbReference>
<comment type="caution">
    <text evidence="7">The sequence shown here is derived from an EMBL/GenBank/DDBJ whole genome shotgun (WGS) entry which is preliminary data.</text>
</comment>
<keyword evidence="5" id="KW-0732">Signal</keyword>
<dbReference type="PANTHER" id="PTHR43798:SF33">
    <property type="entry name" value="HYDROLASE, PUTATIVE (AFU_ORTHOLOGUE AFUA_2G14860)-RELATED"/>
    <property type="match status" value="1"/>
</dbReference>
<dbReference type="InterPro" id="IPR000073">
    <property type="entry name" value="AB_hydrolase_1"/>
</dbReference>
<evidence type="ECO:0000256" key="4">
    <source>
        <dbReference type="PIRSR" id="PIRSR005539-1"/>
    </source>
</evidence>
<gene>
    <name evidence="7" type="ORF">CLV84_1968</name>
</gene>
<dbReference type="PIRSF" id="PIRSF005539">
    <property type="entry name" value="Pept_S33_TRI_F1"/>
    <property type="match status" value="1"/>
</dbReference>
<dbReference type="Proteomes" id="UP000237662">
    <property type="component" value="Unassembled WGS sequence"/>
</dbReference>
<feature type="active site" description="Proton donor" evidence="4">
    <location>
        <position position="319"/>
    </location>
</feature>
<evidence type="ECO:0000256" key="3">
    <source>
        <dbReference type="PIRNR" id="PIRNR005539"/>
    </source>
</evidence>
<protein>
    <submittedName>
        <fullName evidence="7">Proline iminopeptidase</fullName>
    </submittedName>
</protein>
<dbReference type="PRINTS" id="PR00793">
    <property type="entry name" value="PROAMNOPTASE"/>
</dbReference>
<dbReference type="Gene3D" id="3.40.50.1820">
    <property type="entry name" value="alpha/beta hydrolase"/>
    <property type="match status" value="1"/>
</dbReference>
<dbReference type="InterPro" id="IPR029058">
    <property type="entry name" value="AB_hydrolase_fold"/>
</dbReference>
<dbReference type="AlphaFoldDB" id="A0A2S6I1L9"/>
<evidence type="ECO:0000313" key="8">
    <source>
        <dbReference type="Proteomes" id="UP000237662"/>
    </source>
</evidence>
<accession>A0A2S6I1L9</accession>
<sequence>MFRIYLPLVVLLCTCAPAPETPSPTAEAAYFDQTGREDVVSGGVRMIPVNTPSGEFRVWTKRVGNSPRKKVLLLHGGPGNTHEYFEAADSYFPGAGIEYYYYDQLESGRSDHPGESTLWTIDRFVSEVEQVRQALGMDADNFYLLGHSWGGILALEYAFAHPDALKGLIVSNMMSSIPDYNRYAQEVLGPQLDPGVLKEIQDLEAAEDYGNPRYTELLMKNYYTEHVLRMPVDEWPEPALRGMEHVNYDVYLAMQGPSEFGIHPSASLADWDRSGDLDDIEVPTLVIGAEHDTMDPEHMEWMAEQFPNGHYLYLPDGSHMAMYDDQERYFAGVVNFINTVDETEGVE</sequence>
<reference evidence="7 8" key="1">
    <citation type="submission" date="2018-02" db="EMBL/GenBank/DDBJ databases">
        <title>Genomic Encyclopedia of Archaeal and Bacterial Type Strains, Phase II (KMG-II): from individual species to whole genera.</title>
        <authorList>
            <person name="Goeker M."/>
        </authorList>
    </citation>
    <scope>NUCLEOTIDE SEQUENCE [LARGE SCALE GENOMIC DNA]</scope>
    <source>
        <strain evidence="7 8">DSM 29526</strain>
    </source>
</reference>
<dbReference type="InterPro" id="IPR005945">
    <property type="entry name" value="Pro_imino_pep"/>
</dbReference>
<dbReference type="EMBL" id="PTJC01000006">
    <property type="protein sequence ID" value="PPK85077.1"/>
    <property type="molecule type" value="Genomic_DNA"/>
</dbReference>
<evidence type="ECO:0000256" key="5">
    <source>
        <dbReference type="SAM" id="SignalP"/>
    </source>
</evidence>
<dbReference type="GO" id="GO:0016020">
    <property type="term" value="C:membrane"/>
    <property type="evidence" value="ECO:0007669"/>
    <property type="project" value="TreeGrafter"/>
</dbReference>
<feature type="chain" id="PRO_5015665142" evidence="5">
    <location>
        <begin position="19"/>
        <end position="347"/>
    </location>
</feature>
<keyword evidence="2 3" id="KW-0378">Hydrolase</keyword>
<dbReference type="GO" id="GO:0006508">
    <property type="term" value="P:proteolysis"/>
    <property type="evidence" value="ECO:0007669"/>
    <property type="project" value="InterPro"/>
</dbReference>
<dbReference type="OrthoDB" id="9796770at2"/>
<evidence type="ECO:0000259" key="6">
    <source>
        <dbReference type="Pfam" id="PF00561"/>
    </source>
</evidence>
<evidence type="ECO:0000256" key="1">
    <source>
        <dbReference type="ARBA" id="ARBA00010088"/>
    </source>
</evidence>
<evidence type="ECO:0000256" key="2">
    <source>
        <dbReference type="ARBA" id="ARBA00022801"/>
    </source>
</evidence>
<dbReference type="InterPro" id="IPR002410">
    <property type="entry name" value="Peptidase_S33"/>
</dbReference>
<dbReference type="GO" id="GO:0008233">
    <property type="term" value="F:peptidase activity"/>
    <property type="evidence" value="ECO:0007669"/>
    <property type="project" value="InterPro"/>
</dbReference>
<dbReference type="NCBIfam" id="TIGR01250">
    <property type="entry name" value="pro_imino_pep_2"/>
    <property type="match status" value="1"/>
</dbReference>
<proteinExistence type="inferred from homology"/>
<keyword evidence="8" id="KW-1185">Reference proteome</keyword>
<feature type="active site" description="Nucleophile" evidence="4">
    <location>
        <position position="148"/>
    </location>
</feature>
<evidence type="ECO:0000313" key="7">
    <source>
        <dbReference type="EMBL" id="PPK85077.1"/>
    </source>
</evidence>
<dbReference type="Pfam" id="PF00561">
    <property type="entry name" value="Abhydrolase_1"/>
    <property type="match status" value="1"/>
</dbReference>
<comment type="similarity">
    <text evidence="1 3">Belongs to the peptidase S33 family.</text>
</comment>
<name>A0A2S6I1L9_9BACT</name>
<dbReference type="InterPro" id="IPR050266">
    <property type="entry name" value="AB_hydrolase_sf"/>
</dbReference>
<feature type="signal peptide" evidence="5">
    <location>
        <begin position="1"/>
        <end position="18"/>
    </location>
</feature>
<organism evidence="7 8">
    <name type="scientific">Neolewinella xylanilytica</name>
    <dbReference type="NCBI Taxonomy" id="1514080"/>
    <lineage>
        <taxon>Bacteria</taxon>
        <taxon>Pseudomonadati</taxon>
        <taxon>Bacteroidota</taxon>
        <taxon>Saprospiria</taxon>
        <taxon>Saprospirales</taxon>
        <taxon>Lewinellaceae</taxon>
        <taxon>Neolewinella</taxon>
    </lineage>
</organism>
<dbReference type="RefSeq" id="WP_104419596.1">
    <property type="nucleotide sequence ID" value="NZ_PTJC01000006.1"/>
</dbReference>